<dbReference type="RefSeq" id="WP_307601608.1">
    <property type="nucleotide sequence ID" value="NZ_JAUSRD010000021.1"/>
</dbReference>
<protein>
    <submittedName>
        <fullName evidence="6">DNA-binding transcriptional LysR family regulator</fullName>
    </submittedName>
</protein>
<evidence type="ECO:0000313" key="6">
    <source>
        <dbReference type="EMBL" id="MDP9896832.1"/>
    </source>
</evidence>
<dbReference type="SUPFAM" id="SSF53850">
    <property type="entry name" value="Periplasmic binding protein-like II"/>
    <property type="match status" value="1"/>
</dbReference>
<dbReference type="Pfam" id="PF00126">
    <property type="entry name" value="HTH_1"/>
    <property type="match status" value="1"/>
</dbReference>
<dbReference type="GO" id="GO:0005829">
    <property type="term" value="C:cytosol"/>
    <property type="evidence" value="ECO:0007669"/>
    <property type="project" value="TreeGrafter"/>
</dbReference>
<proteinExistence type="inferred from homology"/>
<evidence type="ECO:0000256" key="4">
    <source>
        <dbReference type="ARBA" id="ARBA00023163"/>
    </source>
</evidence>
<dbReference type="SUPFAM" id="SSF46785">
    <property type="entry name" value="Winged helix' DNA-binding domain"/>
    <property type="match status" value="1"/>
</dbReference>
<feature type="domain" description="HTH lysR-type" evidence="5">
    <location>
        <begin position="1"/>
        <end position="60"/>
    </location>
</feature>
<gene>
    <name evidence="6" type="ORF">J2W31_005973</name>
</gene>
<dbReference type="InterPro" id="IPR036388">
    <property type="entry name" value="WH-like_DNA-bd_sf"/>
</dbReference>
<dbReference type="Proteomes" id="UP001242045">
    <property type="component" value="Unassembled WGS sequence"/>
</dbReference>
<evidence type="ECO:0000259" key="5">
    <source>
        <dbReference type="PROSITE" id="PS50931"/>
    </source>
</evidence>
<dbReference type="PANTHER" id="PTHR30419:SF8">
    <property type="entry name" value="NITROGEN ASSIMILATION TRANSCRIPTIONAL ACTIVATOR-RELATED"/>
    <property type="match status" value="1"/>
</dbReference>
<evidence type="ECO:0000256" key="2">
    <source>
        <dbReference type="ARBA" id="ARBA00023015"/>
    </source>
</evidence>
<dbReference type="GO" id="GO:0003700">
    <property type="term" value="F:DNA-binding transcription factor activity"/>
    <property type="evidence" value="ECO:0007669"/>
    <property type="project" value="InterPro"/>
</dbReference>
<evidence type="ECO:0000313" key="7">
    <source>
        <dbReference type="Proteomes" id="UP001242045"/>
    </source>
</evidence>
<reference evidence="6" key="1">
    <citation type="submission" date="2023-07" db="EMBL/GenBank/DDBJ databases">
        <title>Sorghum-associated microbial communities from plants grown in Nebraska, USA.</title>
        <authorList>
            <person name="Schachtman D."/>
        </authorList>
    </citation>
    <scope>NUCLEOTIDE SEQUENCE</scope>
    <source>
        <strain evidence="6">DS3754</strain>
    </source>
</reference>
<keyword evidence="3 6" id="KW-0238">DNA-binding</keyword>
<dbReference type="InterPro" id="IPR000847">
    <property type="entry name" value="LysR_HTH_N"/>
</dbReference>
<keyword evidence="4" id="KW-0804">Transcription</keyword>
<comment type="caution">
    <text evidence="6">The sequence shown here is derived from an EMBL/GenBank/DDBJ whole genome shotgun (WGS) entry which is preliminary data.</text>
</comment>
<sequence>MEVNDSRLRYLYEAERRGTMRAASEHFNVAPSSVSRQIAALERELGVSLVEKGRHTVKLTEAGRLLVDYYRERNGRYESLMAALDDVRGMRTGHVRVAVGQALVNSLLARVIDRYRRDWPGIRIHVMEVATQQVMSLISQDEVHFGLLLNPPPDPQLRDRFHFAQPLRVVMLKTHPLATRTSVTMKDLLSVPLVLPTGNFRSRQLLEEIAVHEGLELDPVMTVSSIHMLVSCIRSGIGVGLLTNIFLSYEPHTEDLIALPIENAVLSSFSVHAMTRIGRTLPKSAQVLLDMVERAIREDTRLGQYEF</sequence>
<dbReference type="PANTHER" id="PTHR30419">
    <property type="entry name" value="HTH-TYPE TRANSCRIPTIONAL REGULATOR YBHD"/>
    <property type="match status" value="1"/>
</dbReference>
<dbReference type="InterPro" id="IPR005119">
    <property type="entry name" value="LysR_subst-bd"/>
</dbReference>
<evidence type="ECO:0000256" key="3">
    <source>
        <dbReference type="ARBA" id="ARBA00023125"/>
    </source>
</evidence>
<keyword evidence="2" id="KW-0805">Transcription regulation</keyword>
<accession>A0AAW8DA59</accession>
<dbReference type="Pfam" id="PF03466">
    <property type="entry name" value="LysR_substrate"/>
    <property type="match status" value="1"/>
</dbReference>
<dbReference type="Gene3D" id="3.40.190.290">
    <property type="match status" value="1"/>
</dbReference>
<dbReference type="InterPro" id="IPR050950">
    <property type="entry name" value="HTH-type_LysR_regulators"/>
</dbReference>
<name>A0AAW8DA59_9BURK</name>
<dbReference type="AlphaFoldDB" id="A0AAW8DA59"/>
<dbReference type="PROSITE" id="PS50931">
    <property type="entry name" value="HTH_LYSR"/>
    <property type="match status" value="1"/>
</dbReference>
<dbReference type="InterPro" id="IPR036390">
    <property type="entry name" value="WH_DNA-bd_sf"/>
</dbReference>
<dbReference type="EMBL" id="JAUSRD010000021">
    <property type="protein sequence ID" value="MDP9896832.1"/>
    <property type="molecule type" value="Genomic_DNA"/>
</dbReference>
<evidence type="ECO:0000256" key="1">
    <source>
        <dbReference type="ARBA" id="ARBA00009437"/>
    </source>
</evidence>
<dbReference type="GO" id="GO:0003677">
    <property type="term" value="F:DNA binding"/>
    <property type="evidence" value="ECO:0007669"/>
    <property type="project" value="UniProtKB-KW"/>
</dbReference>
<dbReference type="CDD" id="cd05466">
    <property type="entry name" value="PBP2_LTTR_substrate"/>
    <property type="match status" value="1"/>
</dbReference>
<dbReference type="Gene3D" id="1.10.10.10">
    <property type="entry name" value="Winged helix-like DNA-binding domain superfamily/Winged helix DNA-binding domain"/>
    <property type="match status" value="1"/>
</dbReference>
<organism evidence="6 7">
    <name type="scientific">Variovorax boronicumulans</name>
    <dbReference type="NCBI Taxonomy" id="436515"/>
    <lineage>
        <taxon>Bacteria</taxon>
        <taxon>Pseudomonadati</taxon>
        <taxon>Pseudomonadota</taxon>
        <taxon>Betaproteobacteria</taxon>
        <taxon>Burkholderiales</taxon>
        <taxon>Comamonadaceae</taxon>
        <taxon>Variovorax</taxon>
    </lineage>
</organism>
<comment type="similarity">
    <text evidence="1">Belongs to the LysR transcriptional regulatory family.</text>
</comment>